<keyword evidence="2" id="KW-0325">Glycoprotein</keyword>
<evidence type="ECO:0000313" key="7">
    <source>
        <dbReference type="EMBL" id="KAJ7968890.1"/>
    </source>
</evidence>
<dbReference type="Gene3D" id="1.20.58.1040">
    <property type="match status" value="1"/>
</dbReference>
<dbReference type="EMBL" id="JARAOO010000005">
    <property type="protein sequence ID" value="KAJ7968890.1"/>
    <property type="molecule type" value="Genomic_DNA"/>
</dbReference>
<accession>A0AAD7M553</accession>
<proteinExistence type="predicted"/>
<dbReference type="Pfam" id="PF07983">
    <property type="entry name" value="X8"/>
    <property type="match status" value="1"/>
</dbReference>
<feature type="domain" description="X8" evidence="6">
    <location>
        <begin position="37"/>
        <end position="121"/>
    </location>
</feature>
<evidence type="ECO:0000259" key="6">
    <source>
        <dbReference type="SMART" id="SM00768"/>
    </source>
</evidence>
<comment type="subcellular location">
    <subcellularLocation>
        <location evidence="1">Cell membrane</location>
        <topology evidence="1">Lipid-anchor</topology>
        <topology evidence="1">GPI-anchor</topology>
    </subcellularLocation>
</comment>
<dbReference type="Proteomes" id="UP001163823">
    <property type="component" value="Chromosome 5"/>
</dbReference>
<keyword evidence="2" id="KW-0449">Lipoprotein</keyword>
<evidence type="ECO:0000256" key="1">
    <source>
        <dbReference type="ARBA" id="ARBA00004609"/>
    </source>
</evidence>
<feature type="signal peptide" evidence="5">
    <location>
        <begin position="1"/>
        <end position="23"/>
    </location>
</feature>
<keyword evidence="2" id="KW-0336">GPI-anchor</keyword>
<dbReference type="InterPro" id="IPR012946">
    <property type="entry name" value="X8"/>
</dbReference>
<reference evidence="7" key="1">
    <citation type="journal article" date="2023" name="Science">
        <title>Elucidation of the pathway for biosynthesis of saponin adjuvants from the soapbark tree.</title>
        <authorList>
            <person name="Reed J."/>
            <person name="Orme A."/>
            <person name="El-Demerdash A."/>
            <person name="Owen C."/>
            <person name="Martin L.B.B."/>
            <person name="Misra R.C."/>
            <person name="Kikuchi S."/>
            <person name="Rejzek M."/>
            <person name="Martin A.C."/>
            <person name="Harkess A."/>
            <person name="Leebens-Mack J."/>
            <person name="Louveau T."/>
            <person name="Stephenson M.J."/>
            <person name="Osbourn A."/>
        </authorList>
    </citation>
    <scope>NUCLEOTIDE SEQUENCE</scope>
    <source>
        <strain evidence="7">S10</strain>
    </source>
</reference>
<keyword evidence="2" id="KW-0472">Membrane</keyword>
<feature type="chain" id="PRO_5041916144" evidence="5">
    <location>
        <begin position="24"/>
        <end position="123"/>
    </location>
</feature>
<protein>
    <submittedName>
        <fullName evidence="7">Glucan endo-1,3-beta-glucosidase-like</fullName>
    </submittedName>
</protein>
<dbReference type="GO" id="GO:0005886">
    <property type="term" value="C:plasma membrane"/>
    <property type="evidence" value="ECO:0007669"/>
    <property type="project" value="UniProtKB-SubCell"/>
</dbReference>
<dbReference type="FunFam" id="1.20.58.1040:FF:000003">
    <property type="entry name" value="glucan endo-1,3-beta-glucosidase 7"/>
    <property type="match status" value="1"/>
</dbReference>
<sequence>MAKSVSSLSILFLILLLLSVNLGGTLKFTNGWESQNTWCVAKPSTIDAELSSNIEYACNQLRDCYLIQEGGSCYNPNTLINHASVVMNLYYQSNGRNNWNCDFRGSGLIVGTDPSYGACKYAF</sequence>
<dbReference type="GO" id="GO:0098552">
    <property type="term" value="C:side of membrane"/>
    <property type="evidence" value="ECO:0007669"/>
    <property type="project" value="UniProtKB-KW"/>
</dbReference>
<dbReference type="PANTHER" id="PTHR31044:SF71">
    <property type="entry name" value="MAJOR POLLEN ALLERGEN OLE E 10-LIKE"/>
    <property type="match status" value="1"/>
</dbReference>
<evidence type="ECO:0000256" key="4">
    <source>
        <dbReference type="ARBA" id="ARBA00023157"/>
    </source>
</evidence>
<gene>
    <name evidence="7" type="ORF">O6P43_012924</name>
</gene>
<name>A0AAD7M553_QUISA</name>
<evidence type="ECO:0000256" key="2">
    <source>
        <dbReference type="ARBA" id="ARBA00022622"/>
    </source>
</evidence>
<dbReference type="AlphaFoldDB" id="A0AAD7M553"/>
<organism evidence="7 8">
    <name type="scientific">Quillaja saponaria</name>
    <name type="common">Soap bark tree</name>
    <dbReference type="NCBI Taxonomy" id="32244"/>
    <lineage>
        <taxon>Eukaryota</taxon>
        <taxon>Viridiplantae</taxon>
        <taxon>Streptophyta</taxon>
        <taxon>Embryophyta</taxon>
        <taxon>Tracheophyta</taxon>
        <taxon>Spermatophyta</taxon>
        <taxon>Magnoliopsida</taxon>
        <taxon>eudicotyledons</taxon>
        <taxon>Gunneridae</taxon>
        <taxon>Pentapetalae</taxon>
        <taxon>rosids</taxon>
        <taxon>fabids</taxon>
        <taxon>Fabales</taxon>
        <taxon>Quillajaceae</taxon>
        <taxon>Quillaja</taxon>
    </lineage>
</organism>
<keyword evidence="4" id="KW-1015">Disulfide bond</keyword>
<keyword evidence="3 5" id="KW-0732">Signal</keyword>
<evidence type="ECO:0000256" key="3">
    <source>
        <dbReference type="ARBA" id="ARBA00022729"/>
    </source>
</evidence>
<comment type="caution">
    <text evidence="7">The sequence shown here is derived from an EMBL/GenBank/DDBJ whole genome shotgun (WGS) entry which is preliminary data.</text>
</comment>
<dbReference type="InterPro" id="IPR044788">
    <property type="entry name" value="X8_dom_prot"/>
</dbReference>
<evidence type="ECO:0000313" key="8">
    <source>
        <dbReference type="Proteomes" id="UP001163823"/>
    </source>
</evidence>
<dbReference type="GO" id="GO:0009506">
    <property type="term" value="C:plasmodesma"/>
    <property type="evidence" value="ECO:0007669"/>
    <property type="project" value="UniProtKB-ARBA"/>
</dbReference>
<keyword evidence="8" id="KW-1185">Reference proteome</keyword>
<dbReference type="KEGG" id="qsa:O6P43_012924"/>
<dbReference type="SMART" id="SM00768">
    <property type="entry name" value="X8"/>
    <property type="match status" value="1"/>
</dbReference>
<dbReference type="PANTHER" id="PTHR31044">
    <property type="entry name" value="BETA-1,3 GLUCANASE"/>
    <property type="match status" value="1"/>
</dbReference>
<evidence type="ECO:0000256" key="5">
    <source>
        <dbReference type="SAM" id="SignalP"/>
    </source>
</evidence>